<organism evidence="2 3">
    <name type="scientific">Homarus americanus</name>
    <name type="common">American lobster</name>
    <dbReference type="NCBI Taxonomy" id="6706"/>
    <lineage>
        <taxon>Eukaryota</taxon>
        <taxon>Metazoa</taxon>
        <taxon>Ecdysozoa</taxon>
        <taxon>Arthropoda</taxon>
        <taxon>Crustacea</taxon>
        <taxon>Multicrustacea</taxon>
        <taxon>Malacostraca</taxon>
        <taxon>Eumalacostraca</taxon>
        <taxon>Eucarida</taxon>
        <taxon>Decapoda</taxon>
        <taxon>Pleocyemata</taxon>
        <taxon>Astacidea</taxon>
        <taxon>Nephropoidea</taxon>
        <taxon>Nephropidae</taxon>
        <taxon>Homarus</taxon>
    </lineage>
</organism>
<gene>
    <name evidence="2" type="ORF">Hamer_G019689</name>
</gene>
<sequence length="60" mass="7003">MEEERKQQTQSERIQETEDIKEETDGDKILHTKYISQCDKNTSIRQDSQVALGSMNESEL</sequence>
<dbReference type="AlphaFoldDB" id="A0A8J5MS19"/>
<name>A0A8J5MS19_HOMAM</name>
<protein>
    <submittedName>
        <fullName evidence="2">Uncharacterized protein</fullName>
    </submittedName>
</protein>
<reference evidence="2" key="1">
    <citation type="journal article" date="2021" name="Sci. Adv.">
        <title>The American lobster genome reveals insights on longevity, neural, and immune adaptations.</title>
        <authorList>
            <person name="Polinski J.M."/>
            <person name="Zimin A.V."/>
            <person name="Clark K.F."/>
            <person name="Kohn A.B."/>
            <person name="Sadowski N."/>
            <person name="Timp W."/>
            <person name="Ptitsyn A."/>
            <person name="Khanna P."/>
            <person name="Romanova D.Y."/>
            <person name="Williams P."/>
            <person name="Greenwood S.J."/>
            <person name="Moroz L.L."/>
            <person name="Walt D.R."/>
            <person name="Bodnar A.G."/>
        </authorList>
    </citation>
    <scope>NUCLEOTIDE SEQUENCE</scope>
    <source>
        <strain evidence="2">GMGI-L3</strain>
    </source>
</reference>
<proteinExistence type="predicted"/>
<comment type="caution">
    <text evidence="2">The sequence shown here is derived from an EMBL/GenBank/DDBJ whole genome shotgun (WGS) entry which is preliminary data.</text>
</comment>
<evidence type="ECO:0000313" key="3">
    <source>
        <dbReference type="Proteomes" id="UP000747542"/>
    </source>
</evidence>
<dbReference type="EMBL" id="JAHLQT010029207">
    <property type="protein sequence ID" value="KAG7161494.1"/>
    <property type="molecule type" value="Genomic_DNA"/>
</dbReference>
<dbReference type="Proteomes" id="UP000747542">
    <property type="component" value="Unassembled WGS sequence"/>
</dbReference>
<evidence type="ECO:0000313" key="2">
    <source>
        <dbReference type="EMBL" id="KAG7161494.1"/>
    </source>
</evidence>
<evidence type="ECO:0000256" key="1">
    <source>
        <dbReference type="SAM" id="MobiDB-lite"/>
    </source>
</evidence>
<feature type="region of interest" description="Disordered" evidence="1">
    <location>
        <begin position="1"/>
        <end position="28"/>
    </location>
</feature>
<keyword evidence="3" id="KW-1185">Reference proteome</keyword>
<accession>A0A8J5MS19</accession>
<feature type="compositionally biased region" description="Basic and acidic residues" evidence="1">
    <location>
        <begin position="1"/>
        <end position="18"/>
    </location>
</feature>